<protein>
    <submittedName>
        <fullName evidence="3">15-hydroxyprostaglandin dehydrogenase</fullName>
    </submittedName>
</protein>
<keyword evidence="2" id="KW-0560">Oxidoreductase</keyword>
<dbReference type="GO" id="GO:0016616">
    <property type="term" value="F:oxidoreductase activity, acting on the CH-OH group of donors, NAD or NADP as acceptor"/>
    <property type="evidence" value="ECO:0007669"/>
    <property type="project" value="TreeGrafter"/>
</dbReference>
<dbReference type="OrthoDB" id="37659at2759"/>
<dbReference type="Pfam" id="PF00106">
    <property type="entry name" value="adh_short"/>
    <property type="match status" value="1"/>
</dbReference>
<dbReference type="PANTHER" id="PTHR44229">
    <property type="entry name" value="15-HYDROXYPROSTAGLANDIN DEHYDROGENASE [NAD(+)]"/>
    <property type="match status" value="1"/>
</dbReference>
<evidence type="ECO:0000256" key="2">
    <source>
        <dbReference type="ARBA" id="ARBA00023002"/>
    </source>
</evidence>
<accession>A0A2J6SP09</accession>
<dbReference type="GeneID" id="36593386"/>
<comment type="similarity">
    <text evidence="1">Belongs to the short-chain dehydrogenases/reductases (SDR) family.</text>
</comment>
<dbReference type="Gene3D" id="3.40.50.720">
    <property type="entry name" value="NAD(P)-binding Rossmann-like Domain"/>
    <property type="match status" value="1"/>
</dbReference>
<dbReference type="AlphaFoldDB" id="A0A2J6SP09"/>
<dbReference type="InterPro" id="IPR002347">
    <property type="entry name" value="SDR_fam"/>
</dbReference>
<organism evidence="3 4">
    <name type="scientific">Hyaloscypha bicolor E</name>
    <dbReference type="NCBI Taxonomy" id="1095630"/>
    <lineage>
        <taxon>Eukaryota</taxon>
        <taxon>Fungi</taxon>
        <taxon>Dikarya</taxon>
        <taxon>Ascomycota</taxon>
        <taxon>Pezizomycotina</taxon>
        <taxon>Leotiomycetes</taxon>
        <taxon>Helotiales</taxon>
        <taxon>Hyaloscyphaceae</taxon>
        <taxon>Hyaloscypha</taxon>
        <taxon>Hyaloscypha bicolor</taxon>
    </lineage>
</organism>
<dbReference type="GO" id="GO:0005737">
    <property type="term" value="C:cytoplasm"/>
    <property type="evidence" value="ECO:0007669"/>
    <property type="project" value="TreeGrafter"/>
</dbReference>
<dbReference type="Proteomes" id="UP000235371">
    <property type="component" value="Unassembled WGS sequence"/>
</dbReference>
<keyword evidence="4" id="KW-1185">Reference proteome</keyword>
<reference evidence="3 4" key="1">
    <citation type="submission" date="2016-04" db="EMBL/GenBank/DDBJ databases">
        <title>A degradative enzymes factory behind the ericoid mycorrhizal symbiosis.</title>
        <authorList>
            <consortium name="DOE Joint Genome Institute"/>
            <person name="Martino E."/>
            <person name="Morin E."/>
            <person name="Grelet G."/>
            <person name="Kuo A."/>
            <person name="Kohler A."/>
            <person name="Daghino S."/>
            <person name="Barry K."/>
            <person name="Choi C."/>
            <person name="Cichocki N."/>
            <person name="Clum A."/>
            <person name="Copeland A."/>
            <person name="Hainaut M."/>
            <person name="Haridas S."/>
            <person name="Labutti K."/>
            <person name="Lindquist E."/>
            <person name="Lipzen A."/>
            <person name="Khouja H.-R."/>
            <person name="Murat C."/>
            <person name="Ohm R."/>
            <person name="Olson A."/>
            <person name="Spatafora J."/>
            <person name="Veneault-Fourrey C."/>
            <person name="Henrissat B."/>
            <person name="Grigoriev I."/>
            <person name="Martin F."/>
            <person name="Perotto S."/>
        </authorList>
    </citation>
    <scope>NUCLEOTIDE SEQUENCE [LARGE SCALE GENOMIC DNA]</scope>
    <source>
        <strain evidence="3 4">E</strain>
    </source>
</reference>
<name>A0A2J6SP09_9HELO</name>
<sequence>MSFSFGEFPVKGKIVVVTGGGSGIGLTFVKHAFDQGAKVIIADLRLHSDATKIGITTTIPNIYFQTCDVTKWDQLQNLIQISEVQFGDVPDIYVAAAGVFEPPWSNFWGDPETEKYSIMEINVNHPIKITRIAIRALLGKYKKGVVLIVASIAGYSGQYSAPLYSTSKHAVVGFTRSMVDTGKYQGVKVVTICPGIVATPLWSDNPKAKDQFSIADEIMISADTVAASMVSLIEDAKYDSGTVFEISMLGERVIPPWNIDPPGMVDGKMAEGTAIPQAAIDKSNAPLLAITASERGALLKK</sequence>
<evidence type="ECO:0000256" key="1">
    <source>
        <dbReference type="ARBA" id="ARBA00006484"/>
    </source>
</evidence>
<dbReference type="STRING" id="1095630.A0A2J6SP09"/>
<evidence type="ECO:0000313" key="4">
    <source>
        <dbReference type="Proteomes" id="UP000235371"/>
    </source>
</evidence>
<dbReference type="PANTHER" id="PTHR44229:SF4">
    <property type="entry name" value="15-HYDROXYPROSTAGLANDIN DEHYDROGENASE [NAD(+)]"/>
    <property type="match status" value="1"/>
</dbReference>
<dbReference type="EMBL" id="KZ613904">
    <property type="protein sequence ID" value="PMD52473.1"/>
    <property type="molecule type" value="Genomic_DNA"/>
</dbReference>
<evidence type="ECO:0000313" key="3">
    <source>
        <dbReference type="EMBL" id="PMD52473.1"/>
    </source>
</evidence>
<dbReference type="SUPFAM" id="SSF51735">
    <property type="entry name" value="NAD(P)-binding Rossmann-fold domains"/>
    <property type="match status" value="1"/>
</dbReference>
<gene>
    <name evidence="3" type="ORF">K444DRAFT_647254</name>
</gene>
<dbReference type="InParanoid" id="A0A2J6SP09"/>
<dbReference type="RefSeq" id="XP_024729377.1">
    <property type="nucleotide sequence ID" value="XM_024885309.1"/>
</dbReference>
<dbReference type="PRINTS" id="PR00081">
    <property type="entry name" value="GDHRDH"/>
</dbReference>
<dbReference type="InterPro" id="IPR036291">
    <property type="entry name" value="NAD(P)-bd_dom_sf"/>
</dbReference>
<proteinExistence type="inferred from homology"/>